<dbReference type="Gene3D" id="1.20.1250.20">
    <property type="entry name" value="MFS general substrate transporter like domains"/>
    <property type="match status" value="2"/>
</dbReference>
<evidence type="ECO:0000256" key="1">
    <source>
        <dbReference type="ARBA" id="ARBA00022692"/>
    </source>
</evidence>
<evidence type="ECO:0000313" key="7">
    <source>
        <dbReference type="Proteomes" id="UP000198804"/>
    </source>
</evidence>
<feature type="transmembrane region" description="Helical" evidence="4">
    <location>
        <begin position="219"/>
        <end position="244"/>
    </location>
</feature>
<dbReference type="Pfam" id="PF07690">
    <property type="entry name" value="MFS_1"/>
    <property type="match status" value="2"/>
</dbReference>
<dbReference type="STRING" id="414703.SAMN04488125_102482"/>
<evidence type="ECO:0000259" key="5">
    <source>
        <dbReference type="PROSITE" id="PS50850"/>
    </source>
</evidence>
<dbReference type="InterPro" id="IPR011701">
    <property type="entry name" value="MFS"/>
</dbReference>
<accession>A0A1I4AQF9</accession>
<reference evidence="7" key="1">
    <citation type="submission" date="2016-10" db="EMBL/GenBank/DDBJ databases">
        <authorList>
            <person name="Varghese N."/>
            <person name="Submissions S."/>
        </authorList>
    </citation>
    <scope>NUCLEOTIDE SEQUENCE [LARGE SCALE GENOMIC DNA]</scope>
    <source>
        <strain evidence="7">CGMCC 1.6474</strain>
    </source>
</reference>
<dbReference type="PANTHER" id="PTHR43129">
    <property type="entry name" value="FOSMIDOMYCIN RESISTANCE PROTEIN"/>
    <property type="match status" value="1"/>
</dbReference>
<protein>
    <submittedName>
        <fullName evidence="6">Sugar phosphate permease</fullName>
    </submittedName>
</protein>
<keyword evidence="2 4" id="KW-1133">Transmembrane helix</keyword>
<dbReference type="AlphaFoldDB" id="A0A1I4AQF9"/>
<evidence type="ECO:0000256" key="4">
    <source>
        <dbReference type="SAM" id="Phobius"/>
    </source>
</evidence>
<feature type="transmembrane region" description="Helical" evidence="4">
    <location>
        <begin position="280"/>
        <end position="302"/>
    </location>
</feature>
<feature type="transmembrane region" description="Helical" evidence="4">
    <location>
        <begin position="308"/>
        <end position="329"/>
    </location>
</feature>
<dbReference type="RefSeq" id="WP_244535296.1">
    <property type="nucleotide sequence ID" value="NZ_FOSV01000002.1"/>
</dbReference>
<dbReference type="SUPFAM" id="SSF103473">
    <property type="entry name" value="MFS general substrate transporter"/>
    <property type="match status" value="1"/>
</dbReference>
<keyword evidence="7" id="KW-1185">Reference proteome</keyword>
<feature type="transmembrane region" description="Helical" evidence="4">
    <location>
        <begin position="146"/>
        <end position="170"/>
    </location>
</feature>
<evidence type="ECO:0000256" key="2">
    <source>
        <dbReference type="ARBA" id="ARBA00022989"/>
    </source>
</evidence>
<dbReference type="Proteomes" id="UP000198804">
    <property type="component" value="Unassembled WGS sequence"/>
</dbReference>
<evidence type="ECO:0000256" key="3">
    <source>
        <dbReference type="ARBA" id="ARBA00023136"/>
    </source>
</evidence>
<feature type="transmembrane region" description="Helical" evidence="4">
    <location>
        <begin position="39"/>
        <end position="62"/>
    </location>
</feature>
<sequence>MSRALPLTAPPCDDRTATQRRSLGGACLAHALHDGYTDLLYVLLPVWQAEFGLSYAGVAALRSLYYGTMGGLQIPADRLAGRLSIRAALGLSTVVAAMGFVVMGLSGGLFGLCAGLVLAGIGSSIQHPRASLLVSDAYGRAARGPLGLYNFAGDIGKATFPVAVALMLGVLAWRPVAGLMALAGLAAAVALVAVLPRRPLPPAPSRAAGRDTGQSRKNFTLLMAVGALDTATRMGTLLFLPFLLEAKGGTGAATGLALALVFAGGAFGKAVCGWLGERVGVVRCVIATELVTALLAAALLPLPLGPTLMLLPLLGIALNGTSSVLYGTVPDLAPHGDTGRAFALFYTAVIGAGGLAPIAYGAFADRAGETAGLLMAAATALATVPPVLALRRPLKAAQAPV</sequence>
<feature type="transmembrane region" description="Helical" evidence="4">
    <location>
        <begin position="176"/>
        <end position="196"/>
    </location>
</feature>
<dbReference type="PANTHER" id="PTHR43129:SF1">
    <property type="entry name" value="FOSMIDOMYCIN RESISTANCE PROTEIN"/>
    <property type="match status" value="1"/>
</dbReference>
<feature type="transmembrane region" description="Helical" evidence="4">
    <location>
        <begin position="83"/>
        <end position="102"/>
    </location>
</feature>
<evidence type="ECO:0000313" key="6">
    <source>
        <dbReference type="EMBL" id="SFK58177.1"/>
    </source>
</evidence>
<dbReference type="PROSITE" id="PS50850">
    <property type="entry name" value="MFS"/>
    <property type="match status" value="1"/>
</dbReference>
<feature type="domain" description="Major facilitator superfamily (MFS) profile" evidence="5">
    <location>
        <begin position="22"/>
        <end position="395"/>
    </location>
</feature>
<keyword evidence="3 4" id="KW-0472">Membrane</keyword>
<proteinExistence type="predicted"/>
<organism evidence="6 7">
    <name type="scientific">Methylorubrum salsuginis</name>
    <dbReference type="NCBI Taxonomy" id="414703"/>
    <lineage>
        <taxon>Bacteria</taxon>
        <taxon>Pseudomonadati</taxon>
        <taxon>Pseudomonadota</taxon>
        <taxon>Alphaproteobacteria</taxon>
        <taxon>Hyphomicrobiales</taxon>
        <taxon>Methylobacteriaceae</taxon>
        <taxon>Methylorubrum</taxon>
    </lineage>
</organism>
<feature type="transmembrane region" description="Helical" evidence="4">
    <location>
        <begin position="370"/>
        <end position="390"/>
    </location>
</feature>
<dbReference type="GO" id="GO:0005886">
    <property type="term" value="C:plasma membrane"/>
    <property type="evidence" value="ECO:0007669"/>
    <property type="project" value="TreeGrafter"/>
</dbReference>
<feature type="transmembrane region" description="Helical" evidence="4">
    <location>
        <begin position="108"/>
        <end position="125"/>
    </location>
</feature>
<name>A0A1I4AQF9_9HYPH</name>
<dbReference type="InterPro" id="IPR020846">
    <property type="entry name" value="MFS_dom"/>
</dbReference>
<dbReference type="GO" id="GO:0022857">
    <property type="term" value="F:transmembrane transporter activity"/>
    <property type="evidence" value="ECO:0007669"/>
    <property type="project" value="InterPro"/>
</dbReference>
<dbReference type="InterPro" id="IPR036259">
    <property type="entry name" value="MFS_trans_sf"/>
</dbReference>
<dbReference type="EMBL" id="FOSV01000002">
    <property type="protein sequence ID" value="SFK58177.1"/>
    <property type="molecule type" value="Genomic_DNA"/>
</dbReference>
<feature type="transmembrane region" description="Helical" evidence="4">
    <location>
        <begin position="250"/>
        <end position="268"/>
    </location>
</feature>
<keyword evidence="1 4" id="KW-0812">Transmembrane</keyword>
<gene>
    <name evidence="6" type="ORF">SAMN04488125_102482</name>
</gene>
<feature type="transmembrane region" description="Helical" evidence="4">
    <location>
        <begin position="341"/>
        <end position="364"/>
    </location>
</feature>